<evidence type="ECO:0000313" key="2">
    <source>
        <dbReference type="EMBL" id="SFN02465.1"/>
    </source>
</evidence>
<evidence type="ECO:0000313" key="3">
    <source>
        <dbReference type="Proteomes" id="UP000199048"/>
    </source>
</evidence>
<reference evidence="3" key="1">
    <citation type="submission" date="2016-10" db="EMBL/GenBank/DDBJ databases">
        <authorList>
            <person name="Varghese N."/>
            <person name="Submissions S."/>
        </authorList>
    </citation>
    <scope>NUCLEOTIDE SEQUENCE [LARGE SCALE GENOMIC DNA]</scope>
    <source>
        <strain evidence="3">BL36</strain>
    </source>
</reference>
<protein>
    <submittedName>
        <fullName evidence="2">Uncharacterized protein</fullName>
    </submittedName>
</protein>
<sequence>MKLLDKVLLGAMFLFVAIYLWFMLKVIWFFLQLLPISLFLFAF</sequence>
<proteinExistence type="predicted"/>
<dbReference type="EMBL" id="FOTK01000110">
    <property type="protein sequence ID" value="SFN02465.1"/>
    <property type="molecule type" value="Genomic_DNA"/>
</dbReference>
<name>A0A1I4VN07_9HYPH</name>
<gene>
    <name evidence="2" type="ORF">SAMN05192568_11104</name>
</gene>
<organism evidence="2 3">
    <name type="scientific">Methylobacterium pseudosasicola</name>
    <dbReference type="NCBI Taxonomy" id="582667"/>
    <lineage>
        <taxon>Bacteria</taxon>
        <taxon>Pseudomonadati</taxon>
        <taxon>Pseudomonadota</taxon>
        <taxon>Alphaproteobacteria</taxon>
        <taxon>Hyphomicrobiales</taxon>
        <taxon>Methylobacteriaceae</taxon>
        <taxon>Methylobacterium</taxon>
    </lineage>
</organism>
<keyword evidence="1" id="KW-0472">Membrane</keyword>
<dbReference type="AlphaFoldDB" id="A0A1I4VN07"/>
<accession>A0A1I4VN07</accession>
<dbReference type="RefSeq" id="WP_280142377.1">
    <property type="nucleotide sequence ID" value="NZ_FOTK01000110.1"/>
</dbReference>
<keyword evidence="1" id="KW-1133">Transmembrane helix</keyword>
<evidence type="ECO:0000256" key="1">
    <source>
        <dbReference type="SAM" id="Phobius"/>
    </source>
</evidence>
<keyword evidence="1" id="KW-0812">Transmembrane</keyword>
<dbReference type="Proteomes" id="UP000199048">
    <property type="component" value="Unassembled WGS sequence"/>
</dbReference>
<keyword evidence="3" id="KW-1185">Reference proteome</keyword>
<feature type="transmembrane region" description="Helical" evidence="1">
    <location>
        <begin position="7"/>
        <end position="31"/>
    </location>
</feature>